<dbReference type="EMBL" id="MU006300">
    <property type="protein sequence ID" value="KAF2851971.1"/>
    <property type="molecule type" value="Genomic_DNA"/>
</dbReference>
<proteinExistence type="predicted"/>
<accession>A0A6A7B914</accession>
<evidence type="ECO:0000313" key="2">
    <source>
        <dbReference type="EMBL" id="KAF2851971.1"/>
    </source>
</evidence>
<dbReference type="AlphaFoldDB" id="A0A6A7B914"/>
<evidence type="ECO:0000256" key="1">
    <source>
        <dbReference type="SAM" id="Phobius"/>
    </source>
</evidence>
<protein>
    <submittedName>
        <fullName evidence="2">Uncharacterized protein</fullName>
    </submittedName>
</protein>
<reference evidence="2" key="1">
    <citation type="submission" date="2020-01" db="EMBL/GenBank/DDBJ databases">
        <authorList>
            <consortium name="DOE Joint Genome Institute"/>
            <person name="Haridas S."/>
            <person name="Albert R."/>
            <person name="Binder M."/>
            <person name="Bloem J."/>
            <person name="Labutti K."/>
            <person name="Salamov A."/>
            <person name="Andreopoulos B."/>
            <person name="Baker S.E."/>
            <person name="Barry K."/>
            <person name="Bills G."/>
            <person name="Bluhm B.H."/>
            <person name="Cannon C."/>
            <person name="Castanera R."/>
            <person name="Culley D.E."/>
            <person name="Daum C."/>
            <person name="Ezra D."/>
            <person name="Gonzalez J.B."/>
            <person name="Henrissat B."/>
            <person name="Kuo A."/>
            <person name="Liang C."/>
            <person name="Lipzen A."/>
            <person name="Lutzoni F."/>
            <person name="Magnuson J."/>
            <person name="Mondo S."/>
            <person name="Nolan M."/>
            <person name="Ohm R."/>
            <person name="Pangilinan J."/>
            <person name="Park H.-J."/>
            <person name="Ramirez L."/>
            <person name="Alfaro M."/>
            <person name="Sun H."/>
            <person name="Tritt A."/>
            <person name="Yoshinaga Y."/>
            <person name="Zwiers L.-H."/>
            <person name="Turgeon B.G."/>
            <person name="Goodwin S.B."/>
            <person name="Spatafora J.W."/>
            <person name="Crous P.W."/>
            <person name="Grigoriev I.V."/>
        </authorList>
    </citation>
    <scope>NUCLEOTIDE SEQUENCE</scope>
    <source>
        <strain evidence="2">IPT5</strain>
    </source>
</reference>
<keyword evidence="1" id="KW-0472">Membrane</keyword>
<keyword evidence="1" id="KW-1133">Transmembrane helix</keyword>
<name>A0A6A7B914_9PLEO</name>
<keyword evidence="1" id="KW-0812">Transmembrane</keyword>
<feature type="transmembrane region" description="Helical" evidence="1">
    <location>
        <begin position="166"/>
        <end position="193"/>
    </location>
</feature>
<gene>
    <name evidence="2" type="ORF">T440DRAFT_48602</name>
</gene>
<dbReference type="Proteomes" id="UP000799423">
    <property type="component" value="Unassembled WGS sequence"/>
</dbReference>
<sequence>MSAPNIVESTATKSIEWATVIVTEQAVDPGNAYATTLFLSDSPVATVYVLAPTTNGIMIPPNNVTISPGSPTTTIGSNILVSVKAGSPVEILFQTAVPSTTPVTPPSTTASLIASPTLQTSVAAVVTTDINSVGPGDILSVSTAISSVSGPSPSTQPKSTKASAHLSAASVAGVAIGCLVAGALLAGFILWICCGKRRTSRKSDPETHALKIAPYGKEHLGEAIPPESGLTSAKTIDTGLSQPLEDKTISGEISRISNSIKNHVQSYYHAGHVDPELIDHDDIRMLGSNMPISVETLSALLDSSTTRELALRFCIAWAIISKIQKHSNGLLPSEVIKCLQPMASVSCEAKAHNALLGRWRAMTAALLEPTYVRNAFMASDSRNSSIRATVGVLDNVLQPYANSRMENDQRRHNLEEIVKRAAAFAFALFSQPSSWDFDWREKQSIGSGELCIFPALLQVTDETGEFIRPPRPFNESVVRSLDI</sequence>
<organism evidence="2 3">
    <name type="scientific">Plenodomus tracheiphilus IPT5</name>
    <dbReference type="NCBI Taxonomy" id="1408161"/>
    <lineage>
        <taxon>Eukaryota</taxon>
        <taxon>Fungi</taxon>
        <taxon>Dikarya</taxon>
        <taxon>Ascomycota</taxon>
        <taxon>Pezizomycotina</taxon>
        <taxon>Dothideomycetes</taxon>
        <taxon>Pleosporomycetidae</taxon>
        <taxon>Pleosporales</taxon>
        <taxon>Pleosporineae</taxon>
        <taxon>Leptosphaeriaceae</taxon>
        <taxon>Plenodomus</taxon>
    </lineage>
</organism>
<evidence type="ECO:0000313" key="3">
    <source>
        <dbReference type="Proteomes" id="UP000799423"/>
    </source>
</evidence>
<dbReference type="OrthoDB" id="5421765at2759"/>
<keyword evidence="3" id="KW-1185">Reference proteome</keyword>